<dbReference type="Pfam" id="PF00908">
    <property type="entry name" value="dTDP_sugar_isom"/>
    <property type="match status" value="1"/>
</dbReference>
<dbReference type="InterPro" id="IPR000888">
    <property type="entry name" value="RmlC-like"/>
</dbReference>
<dbReference type="CDD" id="cd00438">
    <property type="entry name" value="cupin_RmlC"/>
    <property type="match status" value="1"/>
</dbReference>
<dbReference type="EMBL" id="JAHWZY010000045">
    <property type="protein sequence ID" value="MEZ3182542.1"/>
    <property type="molecule type" value="Genomic_DNA"/>
</dbReference>
<dbReference type="SUPFAM" id="SSF51182">
    <property type="entry name" value="RmlC-like cupins"/>
    <property type="match status" value="1"/>
</dbReference>
<dbReference type="PANTHER" id="PTHR21047">
    <property type="entry name" value="DTDP-6-DEOXY-D-GLUCOSE-3,5 EPIMERASE"/>
    <property type="match status" value="1"/>
</dbReference>
<evidence type="ECO:0000313" key="3">
    <source>
        <dbReference type="EMBL" id="MEZ3182542.1"/>
    </source>
</evidence>
<protein>
    <submittedName>
        <fullName evidence="3">dTDP-4-dehydrorhamnose 3,5-epimerase family protein</fullName>
    </submittedName>
</protein>
<keyword evidence="4" id="KW-1185">Reference proteome</keyword>
<comment type="similarity">
    <text evidence="1">Belongs to the dTDP-4-dehydrorhamnose 3,5-epimerase family.</text>
</comment>
<keyword evidence="2" id="KW-0413">Isomerase</keyword>
<accession>A0ABV4J6I1</accession>
<organism evidence="3 4">
    <name type="scientific">Streptomyces pimonensis</name>
    <dbReference type="NCBI Taxonomy" id="2860288"/>
    <lineage>
        <taxon>Bacteria</taxon>
        <taxon>Bacillati</taxon>
        <taxon>Actinomycetota</taxon>
        <taxon>Actinomycetes</taxon>
        <taxon>Kitasatosporales</taxon>
        <taxon>Streptomycetaceae</taxon>
        <taxon>Streptomyces</taxon>
    </lineage>
</organism>
<dbReference type="Proteomes" id="UP001567537">
    <property type="component" value="Unassembled WGS sequence"/>
</dbReference>
<name>A0ABV4J6I1_9ACTN</name>
<reference evidence="3 4" key="1">
    <citation type="journal article" date="2021" name="Res Sq">
        <title>Streptomyces Pimoensis sp. nov., Isolated From the Taklimakan Desert in Xinjiang, China.</title>
        <authorList>
            <person name="Zhang P."/>
            <person name="Luo X."/>
            <person name="Luo X."/>
            <person name="Liu Z."/>
            <person name="Xia Z."/>
            <person name="Wan C."/>
            <person name="zhang L."/>
        </authorList>
    </citation>
    <scope>NUCLEOTIDE SEQUENCE [LARGE SCALE GENOMIC DNA]</scope>
    <source>
        <strain evidence="3 4">TRM75549</strain>
    </source>
</reference>
<evidence type="ECO:0000256" key="1">
    <source>
        <dbReference type="ARBA" id="ARBA00010154"/>
    </source>
</evidence>
<evidence type="ECO:0000313" key="4">
    <source>
        <dbReference type="Proteomes" id="UP001567537"/>
    </source>
</evidence>
<dbReference type="RefSeq" id="WP_371243313.1">
    <property type="nucleotide sequence ID" value="NZ_JAHWZY010000045.1"/>
</dbReference>
<dbReference type="InterPro" id="IPR011051">
    <property type="entry name" value="RmlC_Cupin_sf"/>
</dbReference>
<dbReference type="Gene3D" id="2.60.120.10">
    <property type="entry name" value="Jelly Rolls"/>
    <property type="match status" value="1"/>
</dbReference>
<evidence type="ECO:0000256" key="2">
    <source>
        <dbReference type="ARBA" id="ARBA00023235"/>
    </source>
</evidence>
<sequence length="199" mass="21566">MRARELNVAGAFEFTSRTFPDERGLFASPYEEKGFAEAVGHPLFPVAQASHSVSRRGVVRGVHVTAVPPGQAQYVYCVGGRAVDIIVDTRVGSPTYGRTDSVVLGGDDCRAVYYPVGVGHAFVALEDDTVIFYLLSTGHDPENEFALSPMDTALALPLPKDMDLLLSERDTKAMTLAEAERCRALPEYAACRAAEAAWR</sequence>
<comment type="caution">
    <text evidence="3">The sequence shown here is derived from an EMBL/GenBank/DDBJ whole genome shotgun (WGS) entry which is preliminary data.</text>
</comment>
<dbReference type="InterPro" id="IPR014710">
    <property type="entry name" value="RmlC-like_jellyroll"/>
</dbReference>
<proteinExistence type="inferred from homology"/>
<dbReference type="PANTHER" id="PTHR21047:SF2">
    <property type="entry name" value="THYMIDINE DIPHOSPHO-4-KETO-RHAMNOSE 3,5-EPIMERASE"/>
    <property type="match status" value="1"/>
</dbReference>
<gene>
    <name evidence="3" type="ORF">KYY02_28950</name>
</gene>